<evidence type="ECO:0000313" key="1">
    <source>
        <dbReference type="EMBL" id="QZE12946.1"/>
    </source>
</evidence>
<reference evidence="1" key="1">
    <citation type="submission" date="2021-08" db="EMBL/GenBank/DDBJ databases">
        <title>Novel anaerobic bacterium isolated from sea squirt in East Sea, Republic of Korea.</title>
        <authorList>
            <person name="Nguyen T.H."/>
            <person name="Li Z."/>
            <person name="Lee Y.-J."/>
            <person name="Ko J."/>
            <person name="Kim S.-G."/>
        </authorList>
    </citation>
    <scope>NUCLEOTIDE SEQUENCE</scope>
    <source>
        <strain evidence="1">KCTC 25031</strain>
    </source>
</reference>
<sequence>MTKKKCKSPKIMPKESQLKYKCKKCGEKSEEKKQVCKPQKVDPKD</sequence>
<evidence type="ECO:0000313" key="2">
    <source>
        <dbReference type="Proteomes" id="UP000826212"/>
    </source>
</evidence>
<gene>
    <name evidence="1" type="ORF">K4L44_10130</name>
</gene>
<proteinExistence type="predicted"/>
<dbReference type="EMBL" id="CP081303">
    <property type="protein sequence ID" value="QZE12946.1"/>
    <property type="molecule type" value="Genomic_DNA"/>
</dbReference>
<dbReference type="Proteomes" id="UP000826212">
    <property type="component" value="Chromosome"/>
</dbReference>
<organism evidence="1 2">
    <name type="scientific">Halosquirtibacter laminarini</name>
    <dbReference type="NCBI Taxonomy" id="3374600"/>
    <lineage>
        <taxon>Bacteria</taxon>
        <taxon>Pseudomonadati</taxon>
        <taxon>Bacteroidota</taxon>
        <taxon>Bacteroidia</taxon>
        <taxon>Marinilabiliales</taxon>
        <taxon>Prolixibacteraceae</taxon>
        <taxon>Halosquirtibacter</taxon>
    </lineage>
</organism>
<name>A0AC61NHY5_9BACT</name>
<keyword evidence="2" id="KW-1185">Reference proteome</keyword>
<protein>
    <submittedName>
        <fullName evidence="1">Uncharacterized protein</fullName>
    </submittedName>
</protein>
<accession>A0AC61NHY5</accession>